<organism evidence="11 12">
    <name type="scientific">Tanticharoenia sakaeratensis NBRC 103193</name>
    <dbReference type="NCBI Taxonomy" id="1231623"/>
    <lineage>
        <taxon>Bacteria</taxon>
        <taxon>Pseudomonadati</taxon>
        <taxon>Pseudomonadota</taxon>
        <taxon>Alphaproteobacteria</taxon>
        <taxon>Acetobacterales</taxon>
        <taxon>Acetobacteraceae</taxon>
        <taxon>Tanticharoenia</taxon>
    </lineage>
</organism>
<evidence type="ECO:0000256" key="3">
    <source>
        <dbReference type="ARBA" id="ARBA00022679"/>
    </source>
</evidence>
<dbReference type="HAMAP" id="MF_00020">
    <property type="entry name" value="Acetate_kinase"/>
    <property type="match status" value="1"/>
</dbReference>
<reference evidence="11 12" key="1">
    <citation type="submission" date="2012-10" db="EMBL/GenBank/DDBJ databases">
        <title>Genome sequencing of Tanticharoenia sakaeratensis NBRC 103193.</title>
        <authorList>
            <person name="Azuma Y."/>
            <person name="Hadano H."/>
            <person name="Hirakawa H."/>
            <person name="Matsushita K."/>
        </authorList>
    </citation>
    <scope>NUCLEOTIDE SEQUENCE [LARGE SCALE GENOMIC DNA]</scope>
    <source>
        <strain evidence="11 12">NBRC 103193</strain>
    </source>
</reference>
<comment type="catalytic activity">
    <reaction evidence="9">
        <text>acetate + ATP = acetyl phosphate + ADP</text>
        <dbReference type="Rhea" id="RHEA:11352"/>
        <dbReference type="ChEBI" id="CHEBI:22191"/>
        <dbReference type="ChEBI" id="CHEBI:30089"/>
        <dbReference type="ChEBI" id="CHEBI:30616"/>
        <dbReference type="ChEBI" id="CHEBI:456216"/>
        <dbReference type="EC" id="2.7.2.1"/>
    </reaction>
</comment>
<feature type="binding site" evidence="9">
    <location>
        <position position="8"/>
    </location>
    <ligand>
        <name>Mg(2+)</name>
        <dbReference type="ChEBI" id="CHEBI:18420"/>
    </ligand>
</feature>
<protein>
    <recommendedName>
        <fullName evidence="9">Acetate kinase</fullName>
        <ecNumber evidence="9">2.7.2.1</ecNumber>
    </recommendedName>
    <alternativeName>
        <fullName evidence="9">Acetokinase</fullName>
    </alternativeName>
</protein>
<feature type="binding site" evidence="9">
    <location>
        <begin position="205"/>
        <end position="209"/>
    </location>
    <ligand>
        <name>ATP</name>
        <dbReference type="ChEBI" id="CHEBI:30616"/>
    </ligand>
</feature>
<gene>
    <name evidence="9" type="primary">ackA</name>
    <name evidence="11" type="ORF">Tasa_032_002</name>
</gene>
<feature type="binding site" evidence="9">
    <location>
        <position position="377"/>
    </location>
    <ligand>
        <name>Mg(2+)</name>
        <dbReference type="ChEBI" id="CHEBI:18420"/>
    </ligand>
</feature>
<dbReference type="Pfam" id="PF00871">
    <property type="entry name" value="Acetate_kinase"/>
    <property type="match status" value="1"/>
</dbReference>
<dbReference type="RefSeq" id="WP_048849561.1">
    <property type="nucleotide sequence ID" value="NZ_BALE01000032.1"/>
</dbReference>
<dbReference type="EMBL" id="BALE01000032">
    <property type="protein sequence ID" value="GAN54871.1"/>
    <property type="molecule type" value="Genomic_DNA"/>
</dbReference>
<feature type="site" description="Transition state stabilizer" evidence="9">
    <location>
        <position position="178"/>
    </location>
</feature>
<dbReference type="GO" id="GO:0005829">
    <property type="term" value="C:cytosol"/>
    <property type="evidence" value="ECO:0007669"/>
    <property type="project" value="TreeGrafter"/>
</dbReference>
<accession>A0A0D6MN59</accession>
<dbReference type="PRINTS" id="PR00471">
    <property type="entry name" value="ACETATEKNASE"/>
</dbReference>
<dbReference type="SUPFAM" id="SSF53067">
    <property type="entry name" value="Actin-like ATPase domain"/>
    <property type="match status" value="2"/>
</dbReference>
<feature type="binding site" evidence="9">
    <location>
        <position position="90"/>
    </location>
    <ligand>
        <name>substrate</name>
    </ligand>
</feature>
<dbReference type="GO" id="GO:0006083">
    <property type="term" value="P:acetate metabolic process"/>
    <property type="evidence" value="ECO:0007669"/>
    <property type="project" value="TreeGrafter"/>
</dbReference>
<comment type="function">
    <text evidence="9">Catalyzes the formation of acetyl phosphate from acetate and ATP. Can also catalyze the reverse reaction.</text>
</comment>
<proteinExistence type="inferred from homology"/>
<feature type="active site" description="Proton donor/acceptor" evidence="9">
    <location>
        <position position="147"/>
    </location>
</feature>
<name>A0A0D6MN59_9PROT</name>
<sequence>MAVILTFNAGSSSIKFAVFDATGARQTSGELQGIETQPVLVAKDGRGKTLADRRWTLEAGMDPHLAAIKAMMAWLDEHVGLAHLQAVGHRVVHGGPDFARPLLVTDTVLERLEALTPFAPLHQPACLGPIKALRTAYPDLPQIACFDTAFHRTLPPVARRLAVPRDYGARGVRRYGFHGLSYEQIARRLSRDAPDLARGRVLVAHVGNGASLCAMRAGASIGTTMGFSVLDGLVMGTRCGTLDPGVLLYMMREEKLSPERIEAILYHESGLRGVSGVSSDMRELRRQSDDPAVREALDLYVRRFQEQAGAMIATLQGIDGLVFTGGIGEHDAEFRRDVCAGLGWLGVILDVAANASHRPVISAPESAVAVRVIPADEEASIHRHALACLATRQAEERDDER</sequence>
<dbReference type="InterPro" id="IPR000890">
    <property type="entry name" value="Aliphatic_acid_kin_short-chain"/>
</dbReference>
<dbReference type="GO" id="GO:0008776">
    <property type="term" value="F:acetate kinase activity"/>
    <property type="evidence" value="ECO:0007669"/>
    <property type="project" value="UniProtKB-UniRule"/>
</dbReference>
<comment type="cofactor">
    <cofactor evidence="9">
        <name>Mg(2+)</name>
        <dbReference type="ChEBI" id="CHEBI:18420"/>
    </cofactor>
    <cofactor evidence="9">
        <name>Mn(2+)</name>
        <dbReference type="ChEBI" id="CHEBI:29035"/>
    </cofactor>
    <text evidence="9">Mg(2+). Can also accept Mn(2+).</text>
</comment>
<dbReference type="STRING" id="1231623.Tasa_032_002"/>
<evidence type="ECO:0000256" key="5">
    <source>
        <dbReference type="ARBA" id="ARBA00022741"/>
    </source>
</evidence>
<dbReference type="PIRSF" id="PIRSF000722">
    <property type="entry name" value="Acetate_prop_kin"/>
    <property type="match status" value="1"/>
</dbReference>
<feature type="binding site" evidence="9">
    <location>
        <begin position="280"/>
        <end position="282"/>
    </location>
    <ligand>
        <name>ATP</name>
        <dbReference type="ChEBI" id="CHEBI:30616"/>
    </ligand>
</feature>
<feature type="binding site" evidence="9">
    <location>
        <begin position="326"/>
        <end position="330"/>
    </location>
    <ligand>
        <name>ATP</name>
        <dbReference type="ChEBI" id="CHEBI:30616"/>
    </ligand>
</feature>
<comment type="subcellular location">
    <subcellularLocation>
        <location evidence="9">Cytoplasm</location>
    </subcellularLocation>
</comment>
<keyword evidence="5 9" id="KW-0547">Nucleotide-binding</keyword>
<comment type="pathway">
    <text evidence="9">Metabolic intermediate biosynthesis; acetyl-CoA biosynthesis; acetyl-CoA from acetate: step 1/2.</text>
</comment>
<keyword evidence="3 9" id="KW-0808">Transferase</keyword>
<evidence type="ECO:0000313" key="12">
    <source>
        <dbReference type="Proteomes" id="UP000032679"/>
    </source>
</evidence>
<evidence type="ECO:0000256" key="10">
    <source>
        <dbReference type="RuleBase" id="RU003835"/>
    </source>
</evidence>
<comment type="similarity">
    <text evidence="1 9 10">Belongs to the acetokinase family.</text>
</comment>
<dbReference type="InterPro" id="IPR023865">
    <property type="entry name" value="Aliphatic_acid_kinase_CS"/>
</dbReference>
<dbReference type="GO" id="GO:0005524">
    <property type="term" value="F:ATP binding"/>
    <property type="evidence" value="ECO:0007669"/>
    <property type="project" value="UniProtKB-KW"/>
</dbReference>
<dbReference type="InterPro" id="IPR004372">
    <property type="entry name" value="Ac/propionate_kinase"/>
</dbReference>
<dbReference type="EC" id="2.7.2.1" evidence="9"/>
<evidence type="ECO:0000256" key="8">
    <source>
        <dbReference type="ARBA" id="ARBA00022842"/>
    </source>
</evidence>
<dbReference type="AlphaFoldDB" id="A0A0D6MN59"/>
<keyword evidence="12" id="KW-1185">Reference proteome</keyword>
<dbReference type="InterPro" id="IPR043129">
    <property type="entry name" value="ATPase_NBD"/>
</dbReference>
<dbReference type="PANTHER" id="PTHR21060">
    <property type="entry name" value="ACETATE KINASE"/>
    <property type="match status" value="1"/>
</dbReference>
<keyword evidence="7 9" id="KW-0067">ATP-binding</keyword>
<dbReference type="PROSITE" id="PS01076">
    <property type="entry name" value="ACETATE_KINASE_2"/>
    <property type="match status" value="1"/>
</dbReference>
<dbReference type="GO" id="GO:0006085">
    <property type="term" value="P:acetyl-CoA biosynthetic process"/>
    <property type="evidence" value="ECO:0007669"/>
    <property type="project" value="UniProtKB-UniRule"/>
</dbReference>
<evidence type="ECO:0000313" key="11">
    <source>
        <dbReference type="EMBL" id="GAN54871.1"/>
    </source>
</evidence>
<evidence type="ECO:0000256" key="6">
    <source>
        <dbReference type="ARBA" id="ARBA00022777"/>
    </source>
</evidence>
<evidence type="ECO:0000256" key="7">
    <source>
        <dbReference type="ARBA" id="ARBA00022840"/>
    </source>
</evidence>
<keyword evidence="6 9" id="KW-0418">Kinase</keyword>
<dbReference type="Gene3D" id="3.30.420.40">
    <property type="match status" value="2"/>
</dbReference>
<dbReference type="PANTHER" id="PTHR21060:SF21">
    <property type="entry name" value="ACETATE KINASE"/>
    <property type="match status" value="1"/>
</dbReference>
<dbReference type="OrthoDB" id="9802453at2"/>
<keyword evidence="2 9" id="KW-0963">Cytoplasm</keyword>
<dbReference type="GO" id="GO:0000287">
    <property type="term" value="F:magnesium ion binding"/>
    <property type="evidence" value="ECO:0007669"/>
    <property type="project" value="UniProtKB-UniRule"/>
</dbReference>
<evidence type="ECO:0000256" key="2">
    <source>
        <dbReference type="ARBA" id="ARBA00022490"/>
    </source>
</evidence>
<evidence type="ECO:0000256" key="4">
    <source>
        <dbReference type="ARBA" id="ARBA00022723"/>
    </source>
</evidence>
<dbReference type="UniPathway" id="UPA00340">
    <property type="reaction ID" value="UER00458"/>
</dbReference>
<keyword evidence="8 9" id="KW-0460">Magnesium</keyword>
<feature type="binding site" evidence="9">
    <location>
        <position position="15"/>
    </location>
    <ligand>
        <name>ATP</name>
        <dbReference type="ChEBI" id="CHEBI:30616"/>
    </ligand>
</feature>
<dbReference type="NCBIfam" id="TIGR00016">
    <property type="entry name" value="ackA"/>
    <property type="match status" value="1"/>
</dbReference>
<evidence type="ECO:0000256" key="1">
    <source>
        <dbReference type="ARBA" id="ARBA00008748"/>
    </source>
</evidence>
<evidence type="ECO:0000256" key="9">
    <source>
        <dbReference type="HAMAP-Rule" id="MF_00020"/>
    </source>
</evidence>
<keyword evidence="4 9" id="KW-0479">Metal-binding</keyword>
<comment type="subunit">
    <text evidence="9">Homodimer.</text>
</comment>
<feature type="site" description="Transition state stabilizer" evidence="9">
    <location>
        <position position="238"/>
    </location>
</feature>
<comment type="caution">
    <text evidence="11">The sequence shown here is derived from an EMBL/GenBank/DDBJ whole genome shotgun (WGS) entry which is preliminary data.</text>
</comment>
<dbReference type="Proteomes" id="UP000032679">
    <property type="component" value="Unassembled WGS sequence"/>
</dbReference>